<dbReference type="InterPro" id="IPR036179">
    <property type="entry name" value="Ig-like_dom_sf"/>
</dbReference>
<evidence type="ECO:0000313" key="5">
    <source>
        <dbReference type="Proteomes" id="UP000274429"/>
    </source>
</evidence>
<dbReference type="WBParaSite" id="TTAC_0000322401-mRNA-1">
    <property type="protein sequence ID" value="TTAC_0000322401-mRNA-1"/>
    <property type="gene ID" value="TTAC_0000322401"/>
</dbReference>
<dbReference type="Gene3D" id="2.10.25.10">
    <property type="entry name" value="Laminin"/>
    <property type="match status" value="2"/>
</dbReference>
<dbReference type="InterPro" id="IPR009030">
    <property type="entry name" value="Growth_fac_rcpt_cys_sf"/>
</dbReference>
<feature type="disulfide bond" evidence="1">
    <location>
        <begin position="208"/>
        <end position="225"/>
    </location>
</feature>
<dbReference type="SUPFAM" id="SSF57184">
    <property type="entry name" value="Growth factor receptor domain"/>
    <property type="match status" value="1"/>
</dbReference>
<dbReference type="SMART" id="SM00409">
    <property type="entry name" value="IG"/>
    <property type="match status" value="1"/>
</dbReference>
<dbReference type="InterPro" id="IPR007110">
    <property type="entry name" value="Ig-like_dom"/>
</dbReference>
<dbReference type="InterPro" id="IPR000742">
    <property type="entry name" value="EGF"/>
</dbReference>
<reference evidence="6" key="1">
    <citation type="submission" date="2017-02" db="UniProtKB">
        <authorList>
            <consortium name="WormBaseParasite"/>
        </authorList>
    </citation>
    <scope>IDENTIFICATION</scope>
</reference>
<dbReference type="PROSITE" id="PS01186">
    <property type="entry name" value="EGF_2"/>
    <property type="match status" value="2"/>
</dbReference>
<evidence type="ECO:0000313" key="6">
    <source>
        <dbReference type="WBParaSite" id="TTAC_0000322401-mRNA-1"/>
    </source>
</evidence>
<feature type="domain" description="EGF-like" evidence="2">
    <location>
        <begin position="200"/>
        <end position="237"/>
    </location>
</feature>
<dbReference type="PANTHER" id="PTHR22963:SF39">
    <property type="entry name" value="DUMPY"/>
    <property type="match status" value="1"/>
</dbReference>
<gene>
    <name evidence="4" type="ORF">TTAC_LOCUS3209</name>
</gene>
<dbReference type="SMART" id="SM00181">
    <property type="entry name" value="EGF"/>
    <property type="match status" value="6"/>
</dbReference>
<proteinExistence type="predicted"/>
<evidence type="ECO:0000256" key="1">
    <source>
        <dbReference type="PROSITE-ProRule" id="PRU00076"/>
    </source>
</evidence>
<evidence type="ECO:0000313" key="4">
    <source>
        <dbReference type="EMBL" id="VDM22162.1"/>
    </source>
</evidence>
<dbReference type="PANTHER" id="PTHR22963">
    <property type="entry name" value="ENDOGLIN-RELATED"/>
    <property type="match status" value="1"/>
</dbReference>
<dbReference type="OrthoDB" id="6375837at2759"/>
<keyword evidence="1" id="KW-0245">EGF-like domain</keyword>
<dbReference type="SUPFAM" id="SSF48726">
    <property type="entry name" value="Immunoglobulin"/>
    <property type="match status" value="1"/>
</dbReference>
<evidence type="ECO:0000259" key="3">
    <source>
        <dbReference type="PROSITE" id="PS50835"/>
    </source>
</evidence>
<comment type="caution">
    <text evidence="1">Lacks conserved residue(s) required for the propagation of feature annotation.</text>
</comment>
<feature type="domain" description="EGF-like" evidence="2">
    <location>
        <begin position="249"/>
        <end position="285"/>
    </location>
</feature>
<sequence length="426" mass="46540">MMTYKNFVLNLVCYCLELNTPRPERCGSIYCHEKARCHGGTCYCEYGYAGDGIAVCEKVEEDLCKRVRCAENAECEAGLCQCKPGFKGDGFSECTPVEVDSSSCNGQYCGPKAECRDGVCVCVPGYTGDPYDICTRKRPLSEYENSLFKALRVRTPVATLRVTQTQLAPKVSVTATTASKAMASLTVGLKIPMTSDDYCEECRGNGECAANAQCTYDRQMQHYRCVCDAGFLGDGAIACIPGAVANRTEAAQCRAPCHRFATCDEYDGRCKCRSGFIGNGYTYCDFDCSQCLAEAQCVPESSQCVCPSGYTGDGIRMCRPVTSQGLFTLRILKDSETIRVREGSGPLTLRCVLSGDVRNVQARWLVPGDVGRTDEQATHEGRELWLTVDQPSPKNSGPYVCQASRISDTINVIVEPQQKSIIIILL</sequence>
<dbReference type="InterPro" id="IPR003599">
    <property type="entry name" value="Ig_sub"/>
</dbReference>
<accession>A0A0R3WR34</accession>
<reference evidence="4 5" key="2">
    <citation type="submission" date="2018-11" db="EMBL/GenBank/DDBJ databases">
        <authorList>
            <consortium name="Pathogen Informatics"/>
        </authorList>
    </citation>
    <scope>NUCLEOTIDE SEQUENCE [LARGE SCALE GENOMIC DNA]</scope>
</reference>
<dbReference type="PROSITE" id="PS50835">
    <property type="entry name" value="IG_LIKE"/>
    <property type="match status" value="1"/>
</dbReference>
<dbReference type="Gene3D" id="2.60.40.10">
    <property type="entry name" value="Immunoglobulins"/>
    <property type="match status" value="1"/>
</dbReference>
<protein>
    <submittedName>
        <fullName evidence="6">Ig-like domain-containing protein</fullName>
    </submittedName>
</protein>
<evidence type="ECO:0000259" key="2">
    <source>
        <dbReference type="PROSITE" id="PS50026"/>
    </source>
</evidence>
<dbReference type="AlphaFoldDB" id="A0A0R3WR34"/>
<dbReference type="STRING" id="6205.A0A0R3WR34"/>
<feature type="disulfide bond" evidence="1">
    <location>
        <begin position="253"/>
        <end position="263"/>
    </location>
</feature>
<name>A0A0R3WR34_HYDTA</name>
<keyword evidence="1" id="KW-1015">Disulfide bond</keyword>
<feature type="domain" description="Ig-like" evidence="3">
    <location>
        <begin position="320"/>
        <end position="411"/>
    </location>
</feature>
<keyword evidence="5" id="KW-1185">Reference proteome</keyword>
<dbReference type="Proteomes" id="UP000274429">
    <property type="component" value="Unassembled WGS sequence"/>
</dbReference>
<dbReference type="EMBL" id="UYWX01002072">
    <property type="protein sequence ID" value="VDM22162.1"/>
    <property type="molecule type" value="Genomic_DNA"/>
</dbReference>
<organism evidence="6">
    <name type="scientific">Hydatigena taeniaeformis</name>
    <name type="common">Feline tapeworm</name>
    <name type="synonym">Taenia taeniaeformis</name>
    <dbReference type="NCBI Taxonomy" id="6205"/>
    <lineage>
        <taxon>Eukaryota</taxon>
        <taxon>Metazoa</taxon>
        <taxon>Spiralia</taxon>
        <taxon>Lophotrochozoa</taxon>
        <taxon>Platyhelminthes</taxon>
        <taxon>Cestoda</taxon>
        <taxon>Eucestoda</taxon>
        <taxon>Cyclophyllidea</taxon>
        <taxon>Taeniidae</taxon>
        <taxon>Hydatigera</taxon>
    </lineage>
</organism>
<dbReference type="InterPro" id="IPR013783">
    <property type="entry name" value="Ig-like_fold"/>
</dbReference>
<dbReference type="PROSITE" id="PS50026">
    <property type="entry name" value="EGF_3"/>
    <property type="match status" value="2"/>
</dbReference>